<dbReference type="HOGENOM" id="CLU_106738_8_2_11"/>
<dbReference type="EMBL" id="CP002299">
    <property type="protein sequence ID" value="ADP81140.1"/>
    <property type="molecule type" value="Genomic_DNA"/>
</dbReference>
<dbReference type="Pfam" id="PF13577">
    <property type="entry name" value="SnoaL_4"/>
    <property type="match status" value="1"/>
</dbReference>
<dbReference type="OrthoDB" id="9180262at2"/>
<reference evidence="2 3" key="1">
    <citation type="submission" date="2010-10" db="EMBL/GenBank/DDBJ databases">
        <title>Complete sequence of Frankia sp. EuI1c.</title>
        <authorList>
            <consortium name="US DOE Joint Genome Institute"/>
            <person name="Lucas S."/>
            <person name="Copeland A."/>
            <person name="Lapidus A."/>
            <person name="Cheng J.-F."/>
            <person name="Bruce D."/>
            <person name="Goodwin L."/>
            <person name="Pitluck S."/>
            <person name="Chertkov O."/>
            <person name="Detter J.C."/>
            <person name="Han C."/>
            <person name="Tapia R."/>
            <person name="Land M."/>
            <person name="Hauser L."/>
            <person name="Jeffries C."/>
            <person name="Kyrpides N."/>
            <person name="Ivanova N."/>
            <person name="Mikhailova N."/>
            <person name="Beauchemin N."/>
            <person name="Sen A."/>
            <person name="Sur S.A."/>
            <person name="Gtari M."/>
            <person name="Wall L."/>
            <person name="Tisa L."/>
            <person name="Woyke T."/>
        </authorList>
    </citation>
    <scope>NUCLEOTIDE SEQUENCE [LARGE SCALE GENOMIC DNA]</scope>
    <source>
        <strain evidence="3">DSM 45817 / CECT 9037 / EuI1c</strain>
    </source>
</reference>
<keyword evidence="3" id="KW-1185">Reference proteome</keyword>
<dbReference type="InterPro" id="IPR032710">
    <property type="entry name" value="NTF2-like_dom_sf"/>
</dbReference>
<dbReference type="AlphaFoldDB" id="E3JD01"/>
<name>E3JD01_PSEI1</name>
<gene>
    <name evidence="2" type="ordered locus">FraEuI1c_3120</name>
</gene>
<organism evidence="2 3">
    <name type="scientific">Pseudofrankia inefficax (strain DSM 45817 / CECT 9037 / DDB 130130 / EuI1c)</name>
    <name type="common">Frankia inefficax</name>
    <dbReference type="NCBI Taxonomy" id="298654"/>
    <lineage>
        <taxon>Bacteria</taxon>
        <taxon>Bacillati</taxon>
        <taxon>Actinomycetota</taxon>
        <taxon>Actinomycetes</taxon>
        <taxon>Frankiales</taxon>
        <taxon>Frankiaceae</taxon>
        <taxon>Pseudofrankia</taxon>
    </lineage>
</organism>
<accession>E3JD01</accession>
<dbReference type="InterPro" id="IPR037401">
    <property type="entry name" value="SnoaL-like"/>
</dbReference>
<protein>
    <recommendedName>
        <fullName evidence="1">SnoaL-like domain-containing protein</fullName>
    </recommendedName>
</protein>
<dbReference type="Gene3D" id="3.10.450.50">
    <property type="match status" value="1"/>
</dbReference>
<proteinExistence type="predicted"/>
<evidence type="ECO:0000313" key="2">
    <source>
        <dbReference type="EMBL" id="ADP81140.1"/>
    </source>
</evidence>
<dbReference type="Proteomes" id="UP000002484">
    <property type="component" value="Chromosome"/>
</dbReference>
<evidence type="ECO:0000313" key="3">
    <source>
        <dbReference type="Proteomes" id="UP000002484"/>
    </source>
</evidence>
<feature type="domain" description="SnoaL-like" evidence="1">
    <location>
        <begin position="8"/>
        <end position="124"/>
    </location>
</feature>
<dbReference type="InParanoid" id="E3JD01"/>
<dbReference type="KEGG" id="fri:FraEuI1c_3120"/>
<sequence>MAVDLPQEDVLAIQEILALFSYVFDDNDVDGLCLVFTPDATVEHGIGPHRSYHGLAELADYVLSKSAAAPDHFTVNTALSARDDGTVLARSRYIGINRDSRLTSGEFLDIFVRTAQGWRISYRRGIPRTPRAEGAGVPTSAALDPWRVTLAGRA</sequence>
<dbReference type="SUPFAM" id="SSF54427">
    <property type="entry name" value="NTF2-like"/>
    <property type="match status" value="1"/>
</dbReference>
<evidence type="ECO:0000259" key="1">
    <source>
        <dbReference type="Pfam" id="PF13577"/>
    </source>
</evidence>
<dbReference type="RefSeq" id="WP_013424258.1">
    <property type="nucleotide sequence ID" value="NC_014666.1"/>
</dbReference>
<dbReference type="STRING" id="298654.FraEuI1c_3120"/>